<proteinExistence type="predicted"/>
<evidence type="ECO:0000313" key="3">
    <source>
        <dbReference type="Proteomes" id="UP000092086"/>
    </source>
</evidence>
<accession>A0ABD6NYD3</accession>
<reference evidence="2 3" key="1">
    <citation type="submission" date="2016-06" db="EMBL/GenBank/DDBJ databases">
        <authorList>
            <person name="Sutton G."/>
            <person name="Brinkac L."/>
            <person name="Sanka R."/>
            <person name="Adams M."/>
            <person name="Lau E."/>
            <person name="Sam S."/>
            <person name="Sreng N."/>
            <person name="Him V."/>
            <person name="Kerleguer A."/>
            <person name="Cheng S."/>
        </authorList>
    </citation>
    <scope>NUCLEOTIDE SEQUENCE [LARGE SCALE GENOMIC DNA]</scope>
    <source>
        <strain evidence="2 3">E2978</strain>
    </source>
</reference>
<gene>
    <name evidence="2" type="ORF">A5672_01695</name>
</gene>
<feature type="region of interest" description="Disordered" evidence="1">
    <location>
        <begin position="38"/>
        <end position="67"/>
    </location>
</feature>
<evidence type="ECO:0000256" key="1">
    <source>
        <dbReference type="SAM" id="MobiDB-lite"/>
    </source>
</evidence>
<comment type="caution">
    <text evidence="2">The sequence shown here is derived from an EMBL/GenBank/DDBJ whole genome shotgun (WGS) entry which is preliminary data.</text>
</comment>
<organism evidence="2 3">
    <name type="scientific">Mycobacterium alsense</name>
    <dbReference type="NCBI Taxonomy" id="324058"/>
    <lineage>
        <taxon>Bacteria</taxon>
        <taxon>Bacillati</taxon>
        <taxon>Actinomycetota</taxon>
        <taxon>Actinomycetes</taxon>
        <taxon>Mycobacteriales</taxon>
        <taxon>Mycobacteriaceae</taxon>
        <taxon>Mycobacterium</taxon>
    </lineage>
</organism>
<dbReference type="AlphaFoldDB" id="A0ABD6NYD3"/>
<sequence length="67" mass="7144">MQSTTPSATAQPPSTPTTTVPMTTEWIHVPLLPVPIPVPVPASQAPQAPPVPQYPQYPQNPFLSPGY</sequence>
<feature type="region of interest" description="Disordered" evidence="1">
    <location>
        <begin position="1"/>
        <end position="21"/>
    </location>
</feature>
<name>A0ABD6NYD3_9MYCO</name>
<dbReference type="EMBL" id="LZIT01000288">
    <property type="protein sequence ID" value="OBG30762.1"/>
    <property type="molecule type" value="Genomic_DNA"/>
</dbReference>
<dbReference type="RefSeq" id="WP_068213434.1">
    <property type="nucleotide sequence ID" value="NZ_LZIT01000288.1"/>
</dbReference>
<dbReference type="Proteomes" id="UP000092086">
    <property type="component" value="Unassembled WGS sequence"/>
</dbReference>
<protein>
    <submittedName>
        <fullName evidence="2">Uncharacterized protein</fullName>
    </submittedName>
</protein>
<evidence type="ECO:0000313" key="2">
    <source>
        <dbReference type="EMBL" id="OBG30762.1"/>
    </source>
</evidence>